<proteinExistence type="inferred from homology"/>
<dbReference type="PANTHER" id="PTHR33508:SF1">
    <property type="entry name" value="UPF0056 MEMBRANE PROTEIN YHCE"/>
    <property type="match status" value="1"/>
</dbReference>
<evidence type="ECO:0000313" key="8">
    <source>
        <dbReference type="EMBL" id="APG04691.1"/>
    </source>
</evidence>
<dbReference type="InterPro" id="IPR002771">
    <property type="entry name" value="Multi_antbiot-R_MarC"/>
</dbReference>
<comment type="similarity">
    <text evidence="2 7">Belongs to the UPF0056 (MarC) family.</text>
</comment>
<feature type="transmembrane region" description="Helical" evidence="7">
    <location>
        <begin position="184"/>
        <end position="207"/>
    </location>
</feature>
<feature type="transmembrane region" description="Helical" evidence="7">
    <location>
        <begin position="45"/>
        <end position="65"/>
    </location>
</feature>
<gene>
    <name evidence="8" type="ORF">BJI69_12805</name>
</gene>
<evidence type="ECO:0000256" key="1">
    <source>
        <dbReference type="ARBA" id="ARBA00004651"/>
    </source>
</evidence>
<feature type="transmembrane region" description="Helical" evidence="7">
    <location>
        <begin position="124"/>
        <end position="145"/>
    </location>
</feature>
<evidence type="ECO:0000256" key="2">
    <source>
        <dbReference type="ARBA" id="ARBA00009784"/>
    </source>
</evidence>
<dbReference type="RefSeq" id="WP_046966369.1">
    <property type="nucleotide sequence ID" value="NZ_CP017480.1"/>
</dbReference>
<accession>A0A0G9HGA2</accession>
<evidence type="ECO:0000256" key="5">
    <source>
        <dbReference type="ARBA" id="ARBA00022989"/>
    </source>
</evidence>
<protein>
    <recommendedName>
        <fullName evidence="7">UPF0056 membrane protein</fullName>
    </recommendedName>
</protein>
<dbReference type="AlphaFoldDB" id="A0A0G9HGA2"/>
<feature type="transmembrane region" description="Helical" evidence="7">
    <location>
        <begin position="151"/>
        <end position="172"/>
    </location>
</feature>
<sequence>MNATPLLSLAQVFTLLFVVMGPPLKTPLAYYARMQSFDAATRRSLALKTALLATVAVLIGGFLGLSLQRSWQISVPAMLLAGGLIFLLVSLRTVLEQYTSSAVPHPVPEGAVPAHPSAPSAFDLAVPMIVTPYGLAGLIILLASSHSTERTMGVVGMLILVMVLHLLAMLFSGPIVRSIGPLPFKLFGTVIGSLTVGLSVQMMIFGYQMLALTPAISGPISSP</sequence>
<evidence type="ECO:0000256" key="7">
    <source>
        <dbReference type="RuleBase" id="RU362048"/>
    </source>
</evidence>
<keyword evidence="9" id="KW-1185">Reference proteome</keyword>
<dbReference type="Pfam" id="PF01914">
    <property type="entry name" value="MarC"/>
    <property type="match status" value="1"/>
</dbReference>
<evidence type="ECO:0000256" key="4">
    <source>
        <dbReference type="ARBA" id="ARBA00022692"/>
    </source>
</evidence>
<organism evidence="8 9">
    <name type="scientific">Luteibacter rhizovicinus DSM 16549</name>
    <dbReference type="NCBI Taxonomy" id="1440763"/>
    <lineage>
        <taxon>Bacteria</taxon>
        <taxon>Pseudomonadati</taxon>
        <taxon>Pseudomonadota</taxon>
        <taxon>Gammaproteobacteria</taxon>
        <taxon>Lysobacterales</taxon>
        <taxon>Rhodanobacteraceae</taxon>
        <taxon>Luteibacter</taxon>
    </lineage>
</organism>
<dbReference type="OrthoDB" id="5769964at2"/>
<evidence type="ECO:0000256" key="3">
    <source>
        <dbReference type="ARBA" id="ARBA00022475"/>
    </source>
</evidence>
<dbReference type="GO" id="GO:0005886">
    <property type="term" value="C:plasma membrane"/>
    <property type="evidence" value="ECO:0007669"/>
    <property type="project" value="UniProtKB-SubCell"/>
</dbReference>
<keyword evidence="5 7" id="KW-1133">Transmembrane helix</keyword>
<dbReference type="Proteomes" id="UP000182987">
    <property type="component" value="Chromosome"/>
</dbReference>
<dbReference type="PATRIC" id="fig|1440763.5.peg.364"/>
<dbReference type="KEGG" id="lrz:BJI69_12805"/>
<reference evidence="9" key="1">
    <citation type="submission" date="2016-09" db="EMBL/GenBank/DDBJ databases">
        <authorList>
            <person name="Lysoe E."/>
        </authorList>
    </citation>
    <scope>NUCLEOTIDE SEQUENCE [LARGE SCALE GENOMIC DNA]</scope>
    <source>
        <strain evidence="9">LJ96T</strain>
    </source>
</reference>
<evidence type="ECO:0000256" key="6">
    <source>
        <dbReference type="ARBA" id="ARBA00023136"/>
    </source>
</evidence>
<dbReference type="PANTHER" id="PTHR33508">
    <property type="entry name" value="UPF0056 MEMBRANE PROTEIN YHCE"/>
    <property type="match status" value="1"/>
</dbReference>
<keyword evidence="4 7" id="KW-0812">Transmembrane</keyword>
<keyword evidence="6 7" id="KW-0472">Membrane</keyword>
<comment type="subcellular location">
    <subcellularLocation>
        <location evidence="1 7">Cell membrane</location>
        <topology evidence="1 7">Multi-pass membrane protein</topology>
    </subcellularLocation>
</comment>
<evidence type="ECO:0000313" key="9">
    <source>
        <dbReference type="Proteomes" id="UP000182987"/>
    </source>
</evidence>
<feature type="transmembrane region" description="Helical" evidence="7">
    <location>
        <begin position="71"/>
        <end position="91"/>
    </location>
</feature>
<name>A0A0G9HGA2_9GAMM</name>
<dbReference type="EMBL" id="CP017480">
    <property type="protein sequence ID" value="APG04691.1"/>
    <property type="molecule type" value="Genomic_DNA"/>
</dbReference>
<dbReference type="STRING" id="1440763.BJI69_12805"/>
<keyword evidence="3" id="KW-1003">Cell membrane</keyword>
<feature type="transmembrane region" description="Helical" evidence="7">
    <location>
        <begin position="6"/>
        <end position="24"/>
    </location>
</feature>